<dbReference type="OrthoDB" id="77038at2759"/>
<dbReference type="Pfam" id="PF24906">
    <property type="entry name" value="Zf_WRKY19"/>
    <property type="match status" value="1"/>
</dbReference>
<dbReference type="PANTHER" id="PTHR31827:SF1">
    <property type="entry name" value="EMB|CAB89363.1"/>
    <property type="match status" value="1"/>
</dbReference>
<keyword evidence="4" id="KW-1185">Reference proteome</keyword>
<dbReference type="PANTHER" id="PTHR31827">
    <property type="entry name" value="EMB|CAB89363.1"/>
    <property type="match status" value="1"/>
</dbReference>
<evidence type="ECO:0000313" key="3">
    <source>
        <dbReference type="EMBL" id="OWZ09537.1"/>
    </source>
</evidence>
<accession>A0A225VXM9</accession>
<name>A0A225VXM9_9STRA</name>
<feature type="domain" description="WRKY19-like zinc finger" evidence="2">
    <location>
        <begin position="244"/>
        <end position="266"/>
    </location>
</feature>
<dbReference type="AlphaFoldDB" id="A0A225VXM9"/>
<organism evidence="3 4">
    <name type="scientific">Phytophthora megakarya</name>
    <dbReference type="NCBI Taxonomy" id="4795"/>
    <lineage>
        <taxon>Eukaryota</taxon>
        <taxon>Sar</taxon>
        <taxon>Stramenopiles</taxon>
        <taxon>Oomycota</taxon>
        <taxon>Peronosporomycetes</taxon>
        <taxon>Peronosporales</taxon>
        <taxon>Peronosporaceae</taxon>
        <taxon>Phytophthora</taxon>
    </lineage>
</organism>
<dbReference type="Proteomes" id="UP000198211">
    <property type="component" value="Unassembled WGS sequence"/>
</dbReference>
<sequence>MEWSNTYYQYSQQPTRLQHWDYGTEGDPEEVRQAEVSSHSHHGNGNAIDPFPASLLKMEASNNGNGSIRVLYQPSDVPQTEEMSKFHPFLPSQNTGCLDEALPPWSQDSQCQSTDLPQLSEQLSSQIDAQFEQIPPFPTGVMDSVVPPASPASAFQSVTQSDSFSEAISTPTTVPPLMPIAFSSAPLNDSIASRKCGWQLSELCTSMPPMEPKSSTEKRKLCCVDGCTSQARTFSRCKRHGGSKRCSSPGCTKSVQSRSLCIRHGGGARCQVEGCVRASQSHGRCKMHGGGRPCIVAGCEKKAHLKRLCRKHGGGTKCFVVGCEKWAQCEGMCITHSKVAATQPTAIGIASETLPRPGCSPLRILADAEV</sequence>
<gene>
    <name evidence="3" type="ORF">PHMEG_00017747</name>
</gene>
<evidence type="ECO:0000259" key="2">
    <source>
        <dbReference type="Pfam" id="PF24906"/>
    </source>
</evidence>
<dbReference type="EMBL" id="NBNE01002753">
    <property type="protein sequence ID" value="OWZ09537.1"/>
    <property type="molecule type" value="Genomic_DNA"/>
</dbReference>
<proteinExistence type="predicted"/>
<comment type="caution">
    <text evidence="3">The sequence shown here is derived from an EMBL/GenBank/DDBJ whole genome shotgun (WGS) entry which is preliminary data.</text>
</comment>
<dbReference type="STRING" id="4795.A0A225VXM9"/>
<reference evidence="4" key="1">
    <citation type="submission" date="2017-03" db="EMBL/GenBank/DDBJ databases">
        <title>Phytopthora megakarya and P. palmivora, two closely related causual agents of cacao black pod achieved similar genome size and gene model numbers by different mechanisms.</title>
        <authorList>
            <person name="Ali S."/>
            <person name="Shao J."/>
            <person name="Larry D.J."/>
            <person name="Kronmiller B."/>
            <person name="Shen D."/>
            <person name="Strem M.D."/>
            <person name="Melnick R.L."/>
            <person name="Guiltinan M.J."/>
            <person name="Tyler B.M."/>
            <person name="Meinhardt L.W."/>
            <person name="Bailey B.A."/>
        </authorList>
    </citation>
    <scope>NUCLEOTIDE SEQUENCE [LARGE SCALE GENOMIC DNA]</scope>
    <source>
        <strain evidence="4">zdho120</strain>
    </source>
</reference>
<evidence type="ECO:0000256" key="1">
    <source>
        <dbReference type="SAM" id="MobiDB-lite"/>
    </source>
</evidence>
<protein>
    <recommendedName>
        <fullName evidence="2">WRKY19-like zinc finger domain-containing protein</fullName>
    </recommendedName>
</protein>
<feature type="region of interest" description="Disordered" evidence="1">
    <location>
        <begin position="19"/>
        <end position="50"/>
    </location>
</feature>
<evidence type="ECO:0000313" key="4">
    <source>
        <dbReference type="Proteomes" id="UP000198211"/>
    </source>
</evidence>
<dbReference type="InterPro" id="IPR056866">
    <property type="entry name" value="Znf_WRKY19"/>
</dbReference>